<reference evidence="2" key="1">
    <citation type="journal article" date="2017" name="Nat. Ecol. Evol.">
        <title>Genome expansion and lineage-specific genetic innovations in the forest pathogenic fungi Armillaria.</title>
        <authorList>
            <person name="Sipos G."/>
            <person name="Prasanna A.N."/>
            <person name="Walter M.C."/>
            <person name="O'Connor E."/>
            <person name="Balint B."/>
            <person name="Krizsan K."/>
            <person name="Kiss B."/>
            <person name="Hess J."/>
            <person name="Varga T."/>
            <person name="Slot J."/>
            <person name="Riley R."/>
            <person name="Boka B."/>
            <person name="Rigling D."/>
            <person name="Barry K."/>
            <person name="Lee J."/>
            <person name="Mihaltcheva S."/>
            <person name="LaButti K."/>
            <person name="Lipzen A."/>
            <person name="Waldron R."/>
            <person name="Moloney N.M."/>
            <person name="Sperisen C."/>
            <person name="Kredics L."/>
            <person name="Vagvoelgyi C."/>
            <person name="Patrignani A."/>
            <person name="Fitzpatrick D."/>
            <person name="Nagy I."/>
            <person name="Doyle S."/>
            <person name="Anderson J.B."/>
            <person name="Grigoriev I.V."/>
            <person name="Gueldener U."/>
            <person name="Muensterkoetter M."/>
            <person name="Nagy L.G."/>
        </authorList>
    </citation>
    <scope>NUCLEOTIDE SEQUENCE [LARGE SCALE GENOMIC DNA]</scope>
    <source>
        <strain evidence="2">28-4</strain>
    </source>
</reference>
<dbReference type="Proteomes" id="UP000218334">
    <property type="component" value="Unassembled WGS sequence"/>
</dbReference>
<organism evidence="1 2">
    <name type="scientific">Armillaria solidipes</name>
    <dbReference type="NCBI Taxonomy" id="1076256"/>
    <lineage>
        <taxon>Eukaryota</taxon>
        <taxon>Fungi</taxon>
        <taxon>Dikarya</taxon>
        <taxon>Basidiomycota</taxon>
        <taxon>Agaricomycotina</taxon>
        <taxon>Agaricomycetes</taxon>
        <taxon>Agaricomycetidae</taxon>
        <taxon>Agaricales</taxon>
        <taxon>Marasmiineae</taxon>
        <taxon>Physalacriaceae</taxon>
        <taxon>Armillaria</taxon>
    </lineage>
</organism>
<keyword evidence="2" id="KW-1185">Reference proteome</keyword>
<name>A0A2H3BAZ3_9AGAR</name>
<sequence length="69" mass="7371">MVPVLEANPTNVAKQVSAATYNDGLGDHDMLLPSSSAECGNSVISHPEYLQYPEHPLTHMVSHATAGLR</sequence>
<proteinExistence type="predicted"/>
<gene>
    <name evidence="1" type="ORF">ARMSODRAFT_1026736</name>
</gene>
<dbReference type="AlphaFoldDB" id="A0A2H3BAZ3"/>
<dbReference type="EMBL" id="KZ293490">
    <property type="protein sequence ID" value="PBK60206.1"/>
    <property type="molecule type" value="Genomic_DNA"/>
</dbReference>
<protein>
    <submittedName>
        <fullName evidence="1">Uncharacterized protein</fullName>
    </submittedName>
</protein>
<evidence type="ECO:0000313" key="2">
    <source>
        <dbReference type="Proteomes" id="UP000218334"/>
    </source>
</evidence>
<accession>A0A2H3BAZ3</accession>
<evidence type="ECO:0000313" key="1">
    <source>
        <dbReference type="EMBL" id="PBK60206.1"/>
    </source>
</evidence>